<dbReference type="SUPFAM" id="SSF48484">
    <property type="entry name" value="Lipoxigenase"/>
    <property type="match status" value="1"/>
</dbReference>
<dbReference type="EMBL" id="JAINUF010000005">
    <property type="protein sequence ID" value="KAJ8361511.1"/>
    <property type="molecule type" value="Genomic_DNA"/>
</dbReference>
<dbReference type="AlphaFoldDB" id="A0A9Q1FMC8"/>
<evidence type="ECO:0000313" key="3">
    <source>
        <dbReference type="Proteomes" id="UP001152622"/>
    </source>
</evidence>
<dbReference type="Gene3D" id="1.20.245.10">
    <property type="entry name" value="Lipoxygenase-1, Domain 5"/>
    <property type="match status" value="1"/>
</dbReference>
<proteinExistence type="predicted"/>
<dbReference type="PROSITE" id="PS51257">
    <property type="entry name" value="PROKAR_LIPOPROTEIN"/>
    <property type="match status" value="1"/>
</dbReference>
<dbReference type="Pfam" id="PF00305">
    <property type="entry name" value="Lipoxygenase"/>
    <property type="match status" value="1"/>
</dbReference>
<comment type="caution">
    <text evidence="2">The sequence shown here is derived from an EMBL/GenBank/DDBJ whole genome shotgun (WGS) entry which is preliminary data.</text>
</comment>
<dbReference type="Proteomes" id="UP001152622">
    <property type="component" value="Chromosome 5"/>
</dbReference>
<name>A0A9Q1FMC8_SYNKA</name>
<protein>
    <recommendedName>
        <fullName evidence="1">Lipoxygenase domain-containing protein</fullName>
    </recommendedName>
</protein>
<keyword evidence="3" id="KW-1185">Reference proteome</keyword>
<sequence length="88" mass="9858">MKSRPLSGMCAALGCWTWITVLGFPKSLKNREQLTEYLTVIIFTASAQHAAVNFGQRTETDRETITSNGNDQVLSRSFYQGQREDATL</sequence>
<gene>
    <name evidence="2" type="ORF">SKAU_G00180360</name>
</gene>
<dbReference type="PROSITE" id="PS51393">
    <property type="entry name" value="LIPOXYGENASE_3"/>
    <property type="match status" value="1"/>
</dbReference>
<reference evidence="2" key="1">
    <citation type="journal article" date="2023" name="Science">
        <title>Genome structures resolve the early diversification of teleost fishes.</title>
        <authorList>
            <person name="Parey E."/>
            <person name="Louis A."/>
            <person name="Montfort J."/>
            <person name="Bouchez O."/>
            <person name="Roques C."/>
            <person name="Iampietro C."/>
            <person name="Lluch J."/>
            <person name="Castinel A."/>
            <person name="Donnadieu C."/>
            <person name="Desvignes T."/>
            <person name="Floi Bucao C."/>
            <person name="Jouanno E."/>
            <person name="Wen M."/>
            <person name="Mejri S."/>
            <person name="Dirks R."/>
            <person name="Jansen H."/>
            <person name="Henkel C."/>
            <person name="Chen W.J."/>
            <person name="Zahm M."/>
            <person name="Cabau C."/>
            <person name="Klopp C."/>
            <person name="Thompson A.W."/>
            <person name="Robinson-Rechavi M."/>
            <person name="Braasch I."/>
            <person name="Lecointre G."/>
            <person name="Bobe J."/>
            <person name="Postlethwait J.H."/>
            <person name="Berthelot C."/>
            <person name="Roest Crollius H."/>
            <person name="Guiguen Y."/>
        </authorList>
    </citation>
    <scope>NUCLEOTIDE SEQUENCE</scope>
    <source>
        <strain evidence="2">WJC10195</strain>
    </source>
</reference>
<organism evidence="2 3">
    <name type="scientific">Synaphobranchus kaupii</name>
    <name type="common">Kaup's arrowtooth eel</name>
    <dbReference type="NCBI Taxonomy" id="118154"/>
    <lineage>
        <taxon>Eukaryota</taxon>
        <taxon>Metazoa</taxon>
        <taxon>Chordata</taxon>
        <taxon>Craniata</taxon>
        <taxon>Vertebrata</taxon>
        <taxon>Euteleostomi</taxon>
        <taxon>Actinopterygii</taxon>
        <taxon>Neopterygii</taxon>
        <taxon>Teleostei</taxon>
        <taxon>Anguilliformes</taxon>
        <taxon>Synaphobranchidae</taxon>
        <taxon>Synaphobranchus</taxon>
    </lineage>
</organism>
<accession>A0A9Q1FMC8</accession>
<feature type="domain" description="Lipoxygenase" evidence="1">
    <location>
        <begin position="1"/>
        <end position="88"/>
    </location>
</feature>
<dbReference type="InterPro" id="IPR036226">
    <property type="entry name" value="LipOase_C_sf"/>
</dbReference>
<dbReference type="OrthoDB" id="407298at2759"/>
<dbReference type="GO" id="GO:0016702">
    <property type="term" value="F:oxidoreductase activity, acting on single donors with incorporation of molecular oxygen, incorporation of two atoms of oxygen"/>
    <property type="evidence" value="ECO:0007669"/>
    <property type="project" value="InterPro"/>
</dbReference>
<dbReference type="InterPro" id="IPR013819">
    <property type="entry name" value="LipOase_C"/>
</dbReference>
<evidence type="ECO:0000259" key="1">
    <source>
        <dbReference type="PROSITE" id="PS51393"/>
    </source>
</evidence>
<evidence type="ECO:0000313" key="2">
    <source>
        <dbReference type="EMBL" id="KAJ8361511.1"/>
    </source>
</evidence>
<dbReference type="GO" id="GO:0046872">
    <property type="term" value="F:metal ion binding"/>
    <property type="evidence" value="ECO:0007669"/>
    <property type="project" value="InterPro"/>
</dbReference>